<accession>A0A0S7ELH2</accession>
<dbReference type="EMBL" id="GBYX01478044">
    <property type="protein sequence ID" value="JAO03646.1"/>
    <property type="molecule type" value="Transcribed_RNA"/>
</dbReference>
<proteinExistence type="predicted"/>
<protein>
    <submittedName>
        <fullName evidence="1">PPUP9740</fullName>
    </submittedName>
</protein>
<name>A0A0S7ELH2_9TELE</name>
<reference evidence="1" key="1">
    <citation type="submission" date="2014-12" db="EMBL/GenBank/DDBJ databases">
        <title>Parallel Evolution in Life History Adaptation Evident in the Tissue-Specific Poeciliopsis prolifica transcriptome.</title>
        <authorList>
            <person name="Jue N.K."/>
            <person name="Foley R.J."/>
            <person name="Obergfell C."/>
            <person name="Reznick D.N."/>
            <person name="O'Neill R.J."/>
            <person name="O'Neill M.J."/>
        </authorList>
    </citation>
    <scope>NUCLEOTIDE SEQUENCE</scope>
</reference>
<organism evidence="1">
    <name type="scientific">Poeciliopsis prolifica</name>
    <name type="common">blackstripe livebearer</name>
    <dbReference type="NCBI Taxonomy" id="188132"/>
    <lineage>
        <taxon>Eukaryota</taxon>
        <taxon>Metazoa</taxon>
        <taxon>Chordata</taxon>
        <taxon>Craniata</taxon>
        <taxon>Vertebrata</taxon>
        <taxon>Euteleostomi</taxon>
        <taxon>Actinopterygii</taxon>
        <taxon>Neopterygii</taxon>
        <taxon>Teleostei</taxon>
        <taxon>Neoteleostei</taxon>
        <taxon>Acanthomorphata</taxon>
        <taxon>Ovalentaria</taxon>
        <taxon>Atherinomorphae</taxon>
        <taxon>Cyprinodontiformes</taxon>
        <taxon>Poeciliidae</taxon>
        <taxon>Poeciliinae</taxon>
        <taxon>Poeciliopsis</taxon>
    </lineage>
</organism>
<gene>
    <name evidence="1" type="primary">PPUP9740</name>
</gene>
<dbReference type="AlphaFoldDB" id="A0A0S7ELH2"/>
<sequence length="103" mass="11633">MSSDSSRPLRTFSCPCFTYHDCKLDHLQPYTRTRRSICHIKDENQTSRNETRVHVFTVRRHSFCQFLFCGSETLQGHIQGGIKTAAGSDTLASAQESHASQAL</sequence>
<evidence type="ECO:0000313" key="1">
    <source>
        <dbReference type="EMBL" id="JAO03646.1"/>
    </source>
</evidence>